<accession>A0A2I0X7H4</accession>
<sequence length="252" mass="28183">MKDLDGIQGPVYVGTDCVFSRQALFGYSSPKGPKRQKMVSFECCPCFGKRKKPRFDKNDSELPVDGAIPQGAYGEEESNSNDCRYLVDSLGFDLLVTMGVQFAGSVDWKLQHLDCDDGSSFKEVSLTGPTTLFLFDFSLWGRRSLQVGMEIVAWCRICRAALLRLFVAHYDFPLTASSFDYHLSFLSSPSLSPFSNAHFYKSLSFHFPSSSGAEDSNFDSESSKPISNFLSLDHPIILQHLLQAKSNFLMQE</sequence>
<evidence type="ECO:0000256" key="4">
    <source>
        <dbReference type="ARBA" id="ARBA00022692"/>
    </source>
</evidence>
<dbReference type="GO" id="GO:0016760">
    <property type="term" value="F:cellulose synthase (UDP-forming) activity"/>
    <property type="evidence" value="ECO:0007669"/>
    <property type="project" value="InterPro"/>
</dbReference>
<evidence type="ECO:0000256" key="6">
    <source>
        <dbReference type="ARBA" id="ARBA00023136"/>
    </source>
</evidence>
<dbReference type="GO" id="GO:0012505">
    <property type="term" value="C:endomembrane system"/>
    <property type="evidence" value="ECO:0007669"/>
    <property type="project" value="UniProtKB-SubCell"/>
</dbReference>
<name>A0A2I0X7H4_9ASPA</name>
<dbReference type="GO" id="GO:0016020">
    <property type="term" value="C:membrane"/>
    <property type="evidence" value="ECO:0007669"/>
    <property type="project" value="InterPro"/>
</dbReference>
<gene>
    <name evidence="7" type="primary">CESA7</name>
    <name evidence="7" type="ORF">MA16_Dca027112</name>
</gene>
<evidence type="ECO:0000313" key="8">
    <source>
        <dbReference type="Proteomes" id="UP000233837"/>
    </source>
</evidence>
<keyword evidence="5" id="KW-1133">Transmembrane helix</keyword>
<reference evidence="7 8" key="1">
    <citation type="journal article" date="2016" name="Sci. Rep.">
        <title>The Dendrobium catenatum Lindl. genome sequence provides insights into polysaccharide synthase, floral development and adaptive evolution.</title>
        <authorList>
            <person name="Zhang G.Q."/>
            <person name="Xu Q."/>
            <person name="Bian C."/>
            <person name="Tsai W.C."/>
            <person name="Yeh C.M."/>
            <person name="Liu K.W."/>
            <person name="Yoshida K."/>
            <person name="Zhang L.S."/>
            <person name="Chang S.B."/>
            <person name="Chen F."/>
            <person name="Shi Y."/>
            <person name="Su Y.Y."/>
            <person name="Zhang Y.Q."/>
            <person name="Chen L.J."/>
            <person name="Yin Y."/>
            <person name="Lin M."/>
            <person name="Huang H."/>
            <person name="Deng H."/>
            <person name="Wang Z.W."/>
            <person name="Zhu S.L."/>
            <person name="Zhao X."/>
            <person name="Deng C."/>
            <person name="Niu S.C."/>
            <person name="Huang J."/>
            <person name="Wang M."/>
            <person name="Liu G.H."/>
            <person name="Yang H.J."/>
            <person name="Xiao X.J."/>
            <person name="Hsiao Y.Y."/>
            <person name="Wu W.L."/>
            <person name="Chen Y.Y."/>
            <person name="Mitsuda N."/>
            <person name="Ohme-Takagi M."/>
            <person name="Luo Y.B."/>
            <person name="Van de Peer Y."/>
            <person name="Liu Z.J."/>
        </authorList>
    </citation>
    <scope>NUCLEOTIDE SEQUENCE [LARGE SCALE GENOMIC DNA]</scope>
    <source>
        <tissue evidence="7">The whole plant</tissue>
    </source>
</reference>
<proteinExistence type="predicted"/>
<dbReference type="GO" id="GO:0030244">
    <property type="term" value="P:cellulose biosynthetic process"/>
    <property type="evidence" value="ECO:0007669"/>
    <property type="project" value="InterPro"/>
</dbReference>
<keyword evidence="3" id="KW-0808">Transferase</keyword>
<dbReference type="InterPro" id="IPR005150">
    <property type="entry name" value="Cellulose_synth"/>
</dbReference>
<keyword evidence="2" id="KW-0328">Glycosyltransferase</keyword>
<keyword evidence="6" id="KW-0472">Membrane</keyword>
<evidence type="ECO:0000256" key="1">
    <source>
        <dbReference type="ARBA" id="ARBA00004308"/>
    </source>
</evidence>
<evidence type="ECO:0000313" key="7">
    <source>
        <dbReference type="EMBL" id="PKU83840.1"/>
    </source>
</evidence>
<dbReference type="AlphaFoldDB" id="A0A2I0X7H4"/>
<comment type="subcellular location">
    <subcellularLocation>
        <location evidence="1">Endomembrane system</location>
    </subcellularLocation>
</comment>
<dbReference type="STRING" id="906689.A0A2I0X7H4"/>
<reference evidence="7 8" key="2">
    <citation type="journal article" date="2017" name="Nature">
        <title>The Apostasia genome and the evolution of orchids.</title>
        <authorList>
            <person name="Zhang G.Q."/>
            <person name="Liu K.W."/>
            <person name="Li Z."/>
            <person name="Lohaus R."/>
            <person name="Hsiao Y.Y."/>
            <person name="Niu S.C."/>
            <person name="Wang J.Y."/>
            <person name="Lin Y.C."/>
            <person name="Xu Q."/>
            <person name="Chen L.J."/>
            <person name="Yoshida K."/>
            <person name="Fujiwara S."/>
            <person name="Wang Z.W."/>
            <person name="Zhang Y.Q."/>
            <person name="Mitsuda N."/>
            <person name="Wang M."/>
            <person name="Liu G.H."/>
            <person name="Pecoraro L."/>
            <person name="Huang H.X."/>
            <person name="Xiao X.J."/>
            <person name="Lin M."/>
            <person name="Wu X.Y."/>
            <person name="Wu W.L."/>
            <person name="Chen Y.Y."/>
            <person name="Chang S.B."/>
            <person name="Sakamoto S."/>
            <person name="Ohme-Takagi M."/>
            <person name="Yagi M."/>
            <person name="Zeng S.J."/>
            <person name="Shen C.Y."/>
            <person name="Yeh C.M."/>
            <person name="Luo Y.B."/>
            <person name="Tsai W.C."/>
            <person name="Van de Peer Y."/>
            <person name="Liu Z.J."/>
        </authorList>
    </citation>
    <scope>NUCLEOTIDE SEQUENCE [LARGE SCALE GENOMIC DNA]</scope>
    <source>
        <tissue evidence="7">The whole plant</tissue>
    </source>
</reference>
<keyword evidence="8" id="KW-1185">Reference proteome</keyword>
<evidence type="ECO:0000256" key="2">
    <source>
        <dbReference type="ARBA" id="ARBA00022676"/>
    </source>
</evidence>
<organism evidence="7 8">
    <name type="scientific">Dendrobium catenatum</name>
    <dbReference type="NCBI Taxonomy" id="906689"/>
    <lineage>
        <taxon>Eukaryota</taxon>
        <taxon>Viridiplantae</taxon>
        <taxon>Streptophyta</taxon>
        <taxon>Embryophyta</taxon>
        <taxon>Tracheophyta</taxon>
        <taxon>Spermatophyta</taxon>
        <taxon>Magnoliopsida</taxon>
        <taxon>Liliopsida</taxon>
        <taxon>Asparagales</taxon>
        <taxon>Orchidaceae</taxon>
        <taxon>Epidendroideae</taxon>
        <taxon>Malaxideae</taxon>
        <taxon>Dendrobiinae</taxon>
        <taxon>Dendrobium</taxon>
    </lineage>
</organism>
<dbReference type="EMBL" id="KZ502076">
    <property type="protein sequence ID" value="PKU83840.1"/>
    <property type="molecule type" value="Genomic_DNA"/>
</dbReference>
<protein>
    <submittedName>
        <fullName evidence="7">Cellulose synthase A catalytic subunit 7 [UDP-forming]</fullName>
    </submittedName>
</protein>
<evidence type="ECO:0000256" key="3">
    <source>
        <dbReference type="ARBA" id="ARBA00022679"/>
    </source>
</evidence>
<dbReference type="Pfam" id="PF03552">
    <property type="entry name" value="Cellulose_synt"/>
    <property type="match status" value="1"/>
</dbReference>
<keyword evidence="4" id="KW-0812">Transmembrane</keyword>
<evidence type="ECO:0000256" key="5">
    <source>
        <dbReference type="ARBA" id="ARBA00022989"/>
    </source>
</evidence>
<dbReference type="Proteomes" id="UP000233837">
    <property type="component" value="Unassembled WGS sequence"/>
</dbReference>